<keyword evidence="2" id="KW-1185">Reference proteome</keyword>
<reference evidence="2" key="2">
    <citation type="submission" date="2016-10" db="EMBL/GenBank/DDBJ databases">
        <authorList>
            <person name="See-Too W.S."/>
        </authorList>
    </citation>
    <scope>NUCLEOTIDE SEQUENCE [LARGE SCALE GENOMIC DNA]</scope>
    <source>
        <strain evidence="2">DSM 24743</strain>
    </source>
</reference>
<dbReference type="STRING" id="1215089.BBI08_03925"/>
<dbReference type="KEGG" id="phc:BBI08_03925"/>
<reference evidence="2" key="1">
    <citation type="submission" date="2016-07" db="EMBL/GenBank/DDBJ databases">
        <authorList>
            <person name="See-Too W.S."/>
        </authorList>
    </citation>
    <scope>NUCLEOTIDE SEQUENCE [LARGE SCALE GENOMIC DNA]</scope>
    <source>
        <strain evidence="2">DSM 24743</strain>
    </source>
</reference>
<name>A0A1C7DP32_9BACL</name>
<dbReference type="Proteomes" id="UP000092687">
    <property type="component" value="Chromosome"/>
</dbReference>
<sequence length="61" mass="7335">MRAQLVDNKIVIYCFVFIWDPPHQTDAFRGRSAEPSRRKLLRGLITPFFRRSRRSMLQILE</sequence>
<accession>A0A1C7DP32</accession>
<proteinExistence type="predicted"/>
<dbReference type="AlphaFoldDB" id="A0A1C7DP32"/>
<evidence type="ECO:0000313" key="1">
    <source>
        <dbReference type="EMBL" id="ANU13041.1"/>
    </source>
</evidence>
<evidence type="ECO:0000313" key="2">
    <source>
        <dbReference type="Proteomes" id="UP000092687"/>
    </source>
</evidence>
<gene>
    <name evidence="1" type="ORF">BBI08_03925</name>
</gene>
<dbReference type="EMBL" id="CP016537">
    <property type="protein sequence ID" value="ANU13041.1"/>
    <property type="molecule type" value="Genomic_DNA"/>
</dbReference>
<protein>
    <submittedName>
        <fullName evidence="1">Uncharacterized protein</fullName>
    </submittedName>
</protein>
<organism evidence="1 2">
    <name type="scientific">Planococcus halocryophilus</name>
    <dbReference type="NCBI Taxonomy" id="1215089"/>
    <lineage>
        <taxon>Bacteria</taxon>
        <taxon>Bacillati</taxon>
        <taxon>Bacillota</taxon>
        <taxon>Bacilli</taxon>
        <taxon>Bacillales</taxon>
        <taxon>Caryophanaceae</taxon>
        <taxon>Planococcus</taxon>
    </lineage>
</organism>